<accession>A0AAW0TDT1</accession>
<dbReference type="AlphaFoldDB" id="A0AAW0TDT1"/>
<keyword evidence="2" id="KW-1185">Reference proteome</keyword>
<evidence type="ECO:0000313" key="1">
    <source>
        <dbReference type="EMBL" id="KAK8384816.1"/>
    </source>
</evidence>
<dbReference type="Proteomes" id="UP001487740">
    <property type="component" value="Unassembled WGS sequence"/>
</dbReference>
<gene>
    <name evidence="1" type="ORF">O3P69_014399</name>
</gene>
<sequence>MTGLQHPANGLVPGCGDSRPTLSLELTLTNLTNTSLSGGSCPEAQLSTCSGYRLTVFLCWGIFMSVVTVVSQLVEEKECDPKHPGLAML</sequence>
<evidence type="ECO:0000313" key="2">
    <source>
        <dbReference type="Proteomes" id="UP001487740"/>
    </source>
</evidence>
<reference evidence="1 2" key="1">
    <citation type="submission" date="2023-03" db="EMBL/GenBank/DDBJ databases">
        <title>High-quality genome of Scylla paramamosain provides insights in environmental adaptation.</title>
        <authorList>
            <person name="Zhang L."/>
        </authorList>
    </citation>
    <scope>NUCLEOTIDE SEQUENCE [LARGE SCALE GENOMIC DNA]</scope>
    <source>
        <strain evidence="1">LZ_2023a</strain>
        <tissue evidence="1">Muscle</tissue>
    </source>
</reference>
<proteinExistence type="predicted"/>
<organism evidence="1 2">
    <name type="scientific">Scylla paramamosain</name>
    <name type="common">Mud crab</name>
    <dbReference type="NCBI Taxonomy" id="85552"/>
    <lineage>
        <taxon>Eukaryota</taxon>
        <taxon>Metazoa</taxon>
        <taxon>Ecdysozoa</taxon>
        <taxon>Arthropoda</taxon>
        <taxon>Crustacea</taxon>
        <taxon>Multicrustacea</taxon>
        <taxon>Malacostraca</taxon>
        <taxon>Eumalacostraca</taxon>
        <taxon>Eucarida</taxon>
        <taxon>Decapoda</taxon>
        <taxon>Pleocyemata</taxon>
        <taxon>Brachyura</taxon>
        <taxon>Eubrachyura</taxon>
        <taxon>Portunoidea</taxon>
        <taxon>Portunidae</taxon>
        <taxon>Portuninae</taxon>
        <taxon>Scylla</taxon>
    </lineage>
</organism>
<protein>
    <submittedName>
        <fullName evidence="1">Uncharacterized protein</fullName>
    </submittedName>
</protein>
<name>A0AAW0TDT1_SCYPA</name>
<comment type="caution">
    <text evidence="1">The sequence shown here is derived from an EMBL/GenBank/DDBJ whole genome shotgun (WGS) entry which is preliminary data.</text>
</comment>
<dbReference type="EMBL" id="JARAKH010000034">
    <property type="protein sequence ID" value="KAK8384816.1"/>
    <property type="molecule type" value="Genomic_DNA"/>
</dbReference>